<feature type="compositionally biased region" description="Basic and acidic residues" evidence="1">
    <location>
        <begin position="648"/>
        <end position="661"/>
    </location>
</feature>
<name>A0A0P6G494_9CRUS</name>
<feature type="compositionally biased region" description="Polar residues" evidence="1">
    <location>
        <begin position="2477"/>
        <end position="2489"/>
    </location>
</feature>
<sequence length="2679" mass="284222">MASVSESCNAVHDNFLASQDKVGLMPAFYQVLQSCLKDPDKNYQEKVDALLRAWETLASYTNQSSPRDNVDYLTENLYRDTLMLVLRGEWNKLPQANKTHLNVTLQNTISNLSKTPAYTLCQHVIRVVNNPWNDPTLKKIIDGESISESEGLEFCLAEMPTLLTIRLDRLCDDKCRDIALRLVAVYRKCLQDSSDSRFLESCAVSFQEQWLDLHMALLYSFKKKEEVIAILKQHSLEDGYNLVKRLIDKHTSQIHAQSSGSSGINRIWRHHSLKTAEFASQCLLTTALIICPPPNCLSSLAIQLVNLQKTIGNSSQTVIDMLHTLVDQNKLMTSAHMYILCATLSEELRGDLKSFCIELYVRAVAVDLNDLENRKLNPEGSGVKSGEIGLAVVFSKLAELVRANVRICREIALTAFSLHPTKERYDKLVELAALTIEHGFKLESVATTGGEPSSSLTITDFSQAIMEHGHGAVVGEPPPGSGGGPGGGITNDEARDESESLNSTFVSVKEALEDADSGVDLNDITNGIGEQEIGSPSTLSQEEETQSPYSDSAAAILGVSKAVINDLASVVHSVRWDVLTWKIGWEQLKPLCRRYMSDQENMRSVTKELLFLKIDYNRFKDMPRPERDEFWGIEKGYENCMEPVMEIEERSRPRVKSEPKRQKSKHSSRQASESSSPYADELAERKKVLKKKTWMRKVTLSLKTSSDSDSSIGFNQSKLNSESNSTPDGVKRSARIKASKKTNTVSRGSSPLVKRLREIRPDFGSANQWQDSCPVTQTTRSPLCESADLSSNNVVQQQLQLSRCSSSSSSTSSSPCHSAADHFAPMLSTLDMQPKVILTRTPVNSPGPSPIKKPNSATKMFPGADGIFGCRVLLEKLDKIHAGVERTMTNLKGLDHVQVRPPPTAVHMVQLRNLPANSRLATSNGLPNNADGNGDTSVNNNGSAASVHRQEQQQEQHQQEEASKAPTSSASSSSPGSGEAPPFTSTPSVQITAAPSGSGPGSTRNVADPDPVTLVSTPSVSIFQVAHRPAGNNTGAVLQPVAAVTGFNPPNPRVKTPVASRLPKGSRNAASIVRPCLDDLPSVTLSQMLAQSPSIDSTEANSPHSQLVATSNGPNQSPGTTSLATKQTSQSGTTRSTRVQRSRGEPSIPPSPGDGTVVSSTVSVASNSPLPSDISSPCRVPLVKYVDLDMVSSPSRPRPGSTTGVRRHSQGSNSNSPDPHRSTTAKGHRAAAAGQNPSSPALSSPQSPALQAPPSPLSFRKQQQHHHVYRQQENKVMTSDRLASPSHPSQCSSPFSRPSSRSQDTSPSPSEVLSGSMFPPGFLPYGPSGDAGSNSNHPGASPSHGAATSASRLSNFGAISPSQSNAPNFPSALPKFGQAFGKKSHFDVMPVLGSMSSAPAAAITTATSLTPVPALQDPNLQVTRMINSGLGGNSFGDSSRRFVEESHSQSEEEGLGSKLHSLLESALNGQISRSPTRGLPQTQQLVTGNPEMLLSDSAPSISPLVGGMDSQSGSDMAGSGGSLSEQLREFESVFERVAASTGGSHLQNQPDPWSELANPDDGSYMGVGPVEFLAPSSTFSESMDVSEASPTSPNSADGPLSCQPEEGGSVSAVPVNGKGAPLMQLLTVASAARQALEDEEKENEIATPSPIACLEVKVEPIVEEAINDETGDNKDRQDQEELTDNQHISVLFPTSRVVSLSTVFSGSIMVNTTEASQPPATPLPRSTTPPIGSVKPEVPPKNNRNKSFPKSSPVVSPSASGNTTPNKATPVATTSAATSSASPAANKAPQKAHDDEHTVLRVQAILEEYKEQLRNSPDLQNKPAPRRRSNPLPSPNATPKRRKSVQSKVKLLSHHARPAETNSDGTPNASSSADSTPTTMTEQLSGSSNTDIIPSTHPAIECVKTEPTTSPPTTTTTTTTTTPPITAAVKAETQKTEGTTSVQMLSTSAGIQLSIPVSAVVTSRSTALTITNDGATSAITSIPPGNLGTGIATTVTVSSASAASATPLTSLAGVSTVPIGMLHQQLLVQSGAGGVRQLLFPLNFSSARGGTSAPRYIQVRQVTMSGQPGVLSFPARFGTPITMRAVAHTAVNVTHPGQQQTQQGQEQNATFPAKSVVTGDTHVILSSEIPIANQSSAGGTVPQRNPSFSAELESTTTCSAQASTPKCEAISVVTVPVTAPTTTSVLRLVPQCVPTVNRVNLPVPAGIDANALLATTATSTSTPPSVLAPAAEDSPTVAATIVEEADHGKWSDQGTPSGSRNSVDGSGTPAADEKLLNDAETGVSEFLPCADFMGPGISPSPCFSLSDSPLGSQNSSPVTSPATFQASSTDEDSNGLVTSGDGDLALSGGPRKTSKSKILKRNIKPRMVMVRKDHGGMEYRRMSDGEGGPAVIRNDRRTLGKRLANKQAAIAAVAAGAATDCINSPSPAQPESRETLPNAQSSPSSKLVSEDSESNRMVVQAVRLVIKKEGDISVVTSKVESATTTTKQAELTKSELMKPRQQDQNDLSSTSMSVEAMSSDPSIKKEPPNEEDTNANTASTDTSVEMDEYIVRPRRCGRLQKEEVLNQHDPDVCPLERGKAKRRSSVRTNVKKNCPCCVSVSEGRKRTKSEPLGVDNASPEHTGPAKKALVNALASCAAAAGMISTTASTTAVSTSAPTPAPTPAANRPKTTKKYAQRKR</sequence>
<feature type="compositionally biased region" description="Basic and acidic residues" evidence="1">
    <location>
        <begin position="1438"/>
        <end position="1450"/>
    </location>
</feature>
<feature type="compositionally biased region" description="Low complexity" evidence="1">
    <location>
        <begin position="1156"/>
        <end position="1166"/>
    </location>
</feature>
<evidence type="ECO:0000256" key="1">
    <source>
        <dbReference type="SAM" id="MobiDB-lite"/>
    </source>
</evidence>
<feature type="region of interest" description="Disordered" evidence="1">
    <location>
        <begin position="2304"/>
        <end position="2356"/>
    </location>
</feature>
<dbReference type="InterPro" id="IPR057986">
    <property type="entry name" value="TPR_Rlf/292/654"/>
</dbReference>
<feature type="region of interest" description="Disordered" evidence="1">
    <location>
        <begin position="1091"/>
        <end position="1177"/>
    </location>
</feature>
<feature type="region of interest" description="Disordered" evidence="1">
    <location>
        <begin position="2602"/>
        <end position="2623"/>
    </location>
</feature>
<dbReference type="EMBL" id="GDIQ01038693">
    <property type="protein sequence ID" value="JAN56044.1"/>
    <property type="molecule type" value="Transcribed_RNA"/>
</dbReference>
<feature type="compositionally biased region" description="Low complexity" evidence="1">
    <location>
        <begin position="2508"/>
        <end position="2519"/>
    </location>
</feature>
<feature type="region of interest" description="Disordered" evidence="1">
    <location>
        <begin position="705"/>
        <end position="749"/>
    </location>
</feature>
<feature type="compositionally biased region" description="Polar residues" evidence="1">
    <location>
        <begin position="534"/>
        <end position="547"/>
    </location>
</feature>
<feature type="compositionally biased region" description="Polar residues" evidence="1">
    <location>
        <begin position="1541"/>
        <end position="1551"/>
    </location>
</feature>
<evidence type="ECO:0000259" key="2">
    <source>
        <dbReference type="Pfam" id="PF25580"/>
    </source>
</evidence>
<dbReference type="Pfam" id="PF25580">
    <property type="entry name" value="TPR_Rlf"/>
    <property type="match status" value="1"/>
</dbReference>
<proteinExistence type="predicted"/>
<feature type="region of interest" description="Disordered" evidence="1">
    <location>
        <begin position="2246"/>
        <end position="2272"/>
    </location>
</feature>
<feature type="compositionally biased region" description="Basic residues" evidence="1">
    <location>
        <begin position="1839"/>
        <end position="1856"/>
    </location>
</feature>
<protein>
    <submittedName>
        <fullName evidence="3">Carboxyl-ester lipase</fullName>
    </submittedName>
</protein>
<evidence type="ECO:0000313" key="3">
    <source>
        <dbReference type="EMBL" id="JAN56044.1"/>
    </source>
</evidence>
<feature type="compositionally biased region" description="Polar residues" evidence="1">
    <location>
        <begin position="2252"/>
        <end position="2265"/>
    </location>
</feature>
<feature type="compositionally biased region" description="Basic and acidic residues" evidence="1">
    <location>
        <begin position="948"/>
        <end position="963"/>
    </location>
</feature>
<feature type="compositionally biased region" description="Polar residues" evidence="1">
    <location>
        <begin position="2435"/>
        <end position="2447"/>
    </location>
</feature>
<feature type="compositionally biased region" description="Polar residues" evidence="1">
    <location>
        <begin position="919"/>
        <end position="944"/>
    </location>
</feature>
<feature type="compositionally biased region" description="Polar residues" evidence="1">
    <location>
        <begin position="1091"/>
        <end position="1126"/>
    </location>
</feature>
<feature type="region of interest" description="Disordered" evidence="1">
    <location>
        <begin position="1190"/>
        <end position="1349"/>
    </location>
</feature>
<feature type="region of interest" description="Disordered" evidence="1">
    <location>
        <begin position="470"/>
        <end position="500"/>
    </location>
</feature>
<feature type="compositionally biased region" description="Low complexity" evidence="1">
    <location>
        <begin position="1767"/>
        <end position="1789"/>
    </location>
</feature>
<reference evidence="3" key="1">
    <citation type="submission" date="2015-10" db="EMBL/GenBank/DDBJ databases">
        <title>EvidentialGene: Evidence-directed Construction of Complete mRNA Transcriptomes without Genomes.</title>
        <authorList>
            <person name="Gilbert D.G."/>
        </authorList>
    </citation>
    <scope>NUCLEOTIDE SEQUENCE</scope>
</reference>
<feature type="region of interest" description="Disordered" evidence="1">
    <location>
        <begin position="648"/>
        <end position="680"/>
    </location>
</feature>
<feature type="compositionally biased region" description="Polar residues" evidence="1">
    <location>
        <begin position="1210"/>
        <end position="1225"/>
    </location>
</feature>
<feature type="compositionally biased region" description="Basic residues" evidence="1">
    <location>
        <begin position="2669"/>
        <end position="2679"/>
    </location>
</feature>
<feature type="compositionally biased region" description="Polar residues" evidence="1">
    <location>
        <begin position="712"/>
        <end position="727"/>
    </location>
</feature>
<feature type="region of interest" description="Disordered" evidence="1">
    <location>
        <begin position="2646"/>
        <end position="2679"/>
    </location>
</feature>
<accession>A0A0P6G494</accession>
<feature type="compositionally biased region" description="Low complexity" evidence="1">
    <location>
        <begin position="1237"/>
        <end position="1250"/>
    </location>
</feature>
<feature type="compositionally biased region" description="Low complexity" evidence="1">
    <location>
        <begin position="1192"/>
        <end position="1204"/>
    </location>
</feature>
<feature type="region of interest" description="Disordered" evidence="1">
    <location>
        <begin position="1431"/>
        <end position="1456"/>
    </location>
</feature>
<dbReference type="OrthoDB" id="6427254at2759"/>
<feature type="region of interest" description="Disordered" evidence="1">
    <location>
        <begin position="519"/>
        <end position="547"/>
    </location>
</feature>
<feature type="compositionally biased region" description="Polar residues" evidence="1">
    <location>
        <begin position="2534"/>
        <end position="2543"/>
    </location>
</feature>
<feature type="compositionally biased region" description="Low complexity" evidence="1">
    <location>
        <begin position="1288"/>
        <end position="1310"/>
    </location>
</feature>
<feature type="region of interest" description="Disordered" evidence="1">
    <location>
        <begin position="1538"/>
        <end position="1615"/>
    </location>
</feature>
<feature type="region of interest" description="Disordered" evidence="1">
    <location>
        <begin position="1713"/>
        <end position="1796"/>
    </location>
</feature>
<feature type="compositionally biased region" description="Basic and acidic residues" evidence="1">
    <location>
        <begin position="2490"/>
        <end position="2503"/>
    </location>
</feature>
<organism evidence="3">
    <name type="scientific">Daphnia magna</name>
    <dbReference type="NCBI Taxonomy" id="35525"/>
    <lineage>
        <taxon>Eukaryota</taxon>
        <taxon>Metazoa</taxon>
        <taxon>Ecdysozoa</taxon>
        <taxon>Arthropoda</taxon>
        <taxon>Crustacea</taxon>
        <taxon>Branchiopoda</taxon>
        <taxon>Diplostraca</taxon>
        <taxon>Cladocera</taxon>
        <taxon>Anomopoda</taxon>
        <taxon>Daphniidae</taxon>
        <taxon>Daphnia</taxon>
    </lineage>
</organism>
<feature type="region of interest" description="Disordered" evidence="1">
    <location>
        <begin position="1813"/>
        <end position="1896"/>
    </location>
</feature>
<feature type="compositionally biased region" description="Low complexity" evidence="1">
    <location>
        <begin position="964"/>
        <end position="982"/>
    </location>
</feature>
<feature type="compositionally biased region" description="Polar residues" evidence="1">
    <location>
        <begin position="983"/>
        <end position="1005"/>
    </location>
</feature>
<feature type="domain" description="Zinc finger protein Rlf/292/654 TPR repeats" evidence="2">
    <location>
        <begin position="295"/>
        <end position="431"/>
    </location>
</feature>
<feature type="compositionally biased region" description="Low complexity" evidence="1">
    <location>
        <begin position="2646"/>
        <end position="2657"/>
    </location>
</feature>
<feature type="compositionally biased region" description="Polar residues" evidence="1">
    <location>
        <begin position="1713"/>
        <end position="1730"/>
    </location>
</feature>
<feature type="region of interest" description="Disordered" evidence="1">
    <location>
        <begin position="1665"/>
        <end position="1687"/>
    </location>
</feature>
<feature type="compositionally biased region" description="Polar residues" evidence="1">
    <location>
        <begin position="1575"/>
        <end position="1595"/>
    </location>
</feature>
<feature type="compositionally biased region" description="Low complexity" evidence="1">
    <location>
        <begin position="1746"/>
        <end position="1760"/>
    </location>
</feature>
<feature type="compositionally biased region" description="Polar residues" evidence="1">
    <location>
        <begin position="2304"/>
        <end position="2328"/>
    </location>
</feature>
<feature type="region of interest" description="Disordered" evidence="1">
    <location>
        <begin position="2422"/>
        <end position="2454"/>
    </location>
</feature>
<feature type="compositionally biased region" description="Polar residues" evidence="1">
    <location>
        <begin position="1860"/>
        <end position="1893"/>
    </location>
</feature>
<feature type="region of interest" description="Disordered" evidence="1">
    <location>
        <begin position="2477"/>
        <end position="2547"/>
    </location>
</feature>
<feature type="region of interest" description="Disordered" evidence="1">
    <location>
        <begin position="919"/>
        <end position="1012"/>
    </location>
</feature>
<feature type="compositionally biased region" description="Low complexity" evidence="1">
    <location>
        <begin position="1127"/>
        <end position="1139"/>
    </location>
</feature>